<evidence type="ECO:0000313" key="8">
    <source>
        <dbReference type="EMBL" id="PTL37467.1"/>
    </source>
</evidence>
<evidence type="ECO:0000313" key="9">
    <source>
        <dbReference type="Proteomes" id="UP000240509"/>
    </source>
</evidence>
<dbReference type="PROSITE" id="PS51935">
    <property type="entry name" value="NLPC_P60"/>
    <property type="match status" value="1"/>
</dbReference>
<keyword evidence="3" id="KW-0378">Hydrolase</keyword>
<evidence type="ECO:0000256" key="2">
    <source>
        <dbReference type="ARBA" id="ARBA00022670"/>
    </source>
</evidence>
<sequence length="307" mass="32594">MQKWWGMLLAVVMVFSIMSIDTPTAEASSTSQVISEGKKVMGTPYQWGGRTPSTGFDCSGFVRYAYGQAGISLPLGTANQVREGSFVSRSNLQPGDIVFFAGTYRSSVSHNGIYIGNNQFLHASASQGVTITSMSNSYWAPKYHSARRIISGGSQESVASTTDSSSSADQAVITANTAAIVRDRGYRTANRIGSIPRGETVNVIQEYNYYSVVSDGSTRGFVSKSLLGDTGSSSSSSSSSVSSSGDTAVVTANTAANVRDRGYRTANRIGSISRGTTVEVIQTYNYYAVVTDGSTRGFVSLSLLDMQ</sequence>
<evidence type="ECO:0000259" key="7">
    <source>
        <dbReference type="PROSITE" id="PS51935"/>
    </source>
</evidence>
<dbReference type="PANTHER" id="PTHR47053:SF1">
    <property type="entry name" value="MUREIN DD-ENDOPEPTIDASE MEPH-RELATED"/>
    <property type="match status" value="1"/>
</dbReference>
<name>A0A2T4U247_9BACI</name>
<dbReference type="Pfam" id="PF00877">
    <property type="entry name" value="NLPC_P60"/>
    <property type="match status" value="1"/>
</dbReference>
<dbReference type="GO" id="GO:0008234">
    <property type="term" value="F:cysteine-type peptidase activity"/>
    <property type="evidence" value="ECO:0007669"/>
    <property type="project" value="UniProtKB-KW"/>
</dbReference>
<dbReference type="Gene3D" id="2.30.30.40">
    <property type="entry name" value="SH3 Domains"/>
    <property type="match status" value="2"/>
</dbReference>
<feature type="signal peptide" evidence="5">
    <location>
        <begin position="1"/>
        <end position="27"/>
    </location>
</feature>
<comment type="similarity">
    <text evidence="1">Belongs to the peptidase C40 family.</text>
</comment>
<evidence type="ECO:0000256" key="5">
    <source>
        <dbReference type="SAM" id="SignalP"/>
    </source>
</evidence>
<dbReference type="InterPro" id="IPR000064">
    <property type="entry name" value="NLP_P60_dom"/>
</dbReference>
<dbReference type="SMART" id="SM00287">
    <property type="entry name" value="SH3b"/>
    <property type="match status" value="2"/>
</dbReference>
<dbReference type="InterPro" id="IPR003646">
    <property type="entry name" value="SH3-like_bac-type"/>
</dbReference>
<evidence type="ECO:0000256" key="4">
    <source>
        <dbReference type="ARBA" id="ARBA00022807"/>
    </source>
</evidence>
<dbReference type="AlphaFoldDB" id="A0A2T4U247"/>
<dbReference type="OrthoDB" id="9813368at2"/>
<dbReference type="InterPro" id="IPR038765">
    <property type="entry name" value="Papain-like_cys_pep_sf"/>
</dbReference>
<proteinExistence type="inferred from homology"/>
<organism evidence="8 9">
    <name type="scientific">Alkalicoccus saliphilus</name>
    <dbReference type="NCBI Taxonomy" id="200989"/>
    <lineage>
        <taxon>Bacteria</taxon>
        <taxon>Bacillati</taxon>
        <taxon>Bacillota</taxon>
        <taxon>Bacilli</taxon>
        <taxon>Bacillales</taxon>
        <taxon>Bacillaceae</taxon>
        <taxon>Alkalicoccus</taxon>
    </lineage>
</organism>
<dbReference type="PANTHER" id="PTHR47053">
    <property type="entry name" value="MUREIN DD-ENDOPEPTIDASE MEPH-RELATED"/>
    <property type="match status" value="1"/>
</dbReference>
<dbReference type="Gene3D" id="3.90.1720.10">
    <property type="entry name" value="endopeptidase domain like (from Nostoc punctiforme)"/>
    <property type="match status" value="1"/>
</dbReference>
<dbReference type="GO" id="GO:0006508">
    <property type="term" value="P:proteolysis"/>
    <property type="evidence" value="ECO:0007669"/>
    <property type="project" value="UniProtKB-KW"/>
</dbReference>
<feature type="domain" description="NlpC/P60" evidence="7">
    <location>
        <begin position="27"/>
        <end position="150"/>
    </location>
</feature>
<keyword evidence="5" id="KW-0732">Signal</keyword>
<evidence type="ECO:0000256" key="3">
    <source>
        <dbReference type="ARBA" id="ARBA00022801"/>
    </source>
</evidence>
<feature type="domain" description="SH3b" evidence="6">
    <location>
        <begin position="245"/>
        <end position="307"/>
    </location>
</feature>
<dbReference type="SUPFAM" id="SSF54001">
    <property type="entry name" value="Cysteine proteinases"/>
    <property type="match status" value="1"/>
</dbReference>
<gene>
    <name evidence="8" type="ORF">C6Y45_16320</name>
</gene>
<dbReference type="PROSITE" id="PS51781">
    <property type="entry name" value="SH3B"/>
    <property type="match status" value="1"/>
</dbReference>
<keyword evidence="4" id="KW-0788">Thiol protease</keyword>
<dbReference type="Proteomes" id="UP000240509">
    <property type="component" value="Unassembled WGS sequence"/>
</dbReference>
<keyword evidence="9" id="KW-1185">Reference proteome</keyword>
<comment type="caution">
    <text evidence="8">The sequence shown here is derived from an EMBL/GenBank/DDBJ whole genome shotgun (WGS) entry which is preliminary data.</text>
</comment>
<dbReference type="InterPro" id="IPR051202">
    <property type="entry name" value="Peptidase_C40"/>
</dbReference>
<dbReference type="RefSeq" id="WP_107586290.1">
    <property type="nucleotide sequence ID" value="NZ_PZJJ01000049.1"/>
</dbReference>
<accession>A0A2T4U247</accession>
<dbReference type="EMBL" id="PZJJ01000049">
    <property type="protein sequence ID" value="PTL37467.1"/>
    <property type="molecule type" value="Genomic_DNA"/>
</dbReference>
<reference evidence="8 9" key="1">
    <citation type="submission" date="2018-03" db="EMBL/GenBank/DDBJ databases">
        <title>Alkalicoccus saliphilus sp. nov., isolated from a mineral pool.</title>
        <authorList>
            <person name="Zhao B."/>
        </authorList>
    </citation>
    <scope>NUCLEOTIDE SEQUENCE [LARGE SCALE GENOMIC DNA]</scope>
    <source>
        <strain evidence="8 9">6AG</strain>
    </source>
</reference>
<evidence type="ECO:0000259" key="6">
    <source>
        <dbReference type="PROSITE" id="PS51781"/>
    </source>
</evidence>
<evidence type="ECO:0000256" key="1">
    <source>
        <dbReference type="ARBA" id="ARBA00007074"/>
    </source>
</evidence>
<protein>
    <submittedName>
        <fullName evidence="8">Uncharacterized protein</fullName>
    </submittedName>
</protein>
<feature type="chain" id="PRO_5015756704" evidence="5">
    <location>
        <begin position="28"/>
        <end position="307"/>
    </location>
</feature>
<keyword evidence="2" id="KW-0645">Protease</keyword>